<sequence length="80" mass="9106">MHMREAYSERIARRARDISSHESRGVCDPSLHIPKEFVYRGARGLAGNPKQYTCSTCWRPAQNVSPINSRVKSMNSKIKS</sequence>
<comment type="caution">
    <text evidence="1">The sequence shown here is derived from an EMBL/GenBank/DDBJ whole genome shotgun (WGS) entry which is preliminary data.</text>
</comment>
<protein>
    <submittedName>
        <fullName evidence="1">Uncharacterized protein</fullName>
    </submittedName>
</protein>
<evidence type="ECO:0000313" key="2">
    <source>
        <dbReference type="Proteomes" id="UP000828251"/>
    </source>
</evidence>
<name>A0A9D3WIH6_9ROSI</name>
<organism evidence="1 2">
    <name type="scientific">Gossypium stocksii</name>
    <dbReference type="NCBI Taxonomy" id="47602"/>
    <lineage>
        <taxon>Eukaryota</taxon>
        <taxon>Viridiplantae</taxon>
        <taxon>Streptophyta</taxon>
        <taxon>Embryophyta</taxon>
        <taxon>Tracheophyta</taxon>
        <taxon>Spermatophyta</taxon>
        <taxon>Magnoliopsida</taxon>
        <taxon>eudicotyledons</taxon>
        <taxon>Gunneridae</taxon>
        <taxon>Pentapetalae</taxon>
        <taxon>rosids</taxon>
        <taxon>malvids</taxon>
        <taxon>Malvales</taxon>
        <taxon>Malvaceae</taxon>
        <taxon>Malvoideae</taxon>
        <taxon>Gossypium</taxon>
    </lineage>
</organism>
<gene>
    <name evidence="1" type="ORF">J1N35_000491</name>
</gene>
<accession>A0A9D3WIH6</accession>
<proteinExistence type="predicted"/>
<evidence type="ECO:0000313" key="1">
    <source>
        <dbReference type="EMBL" id="KAH1129113.1"/>
    </source>
</evidence>
<dbReference type="Proteomes" id="UP000828251">
    <property type="component" value="Unassembled WGS sequence"/>
</dbReference>
<dbReference type="EMBL" id="JAIQCV010000001">
    <property type="protein sequence ID" value="KAH1129113.1"/>
    <property type="molecule type" value="Genomic_DNA"/>
</dbReference>
<reference evidence="1 2" key="1">
    <citation type="journal article" date="2021" name="Plant Biotechnol. J.">
        <title>Multi-omics assisted identification of the key and species-specific regulatory components of drought-tolerant mechanisms in Gossypium stocksii.</title>
        <authorList>
            <person name="Yu D."/>
            <person name="Ke L."/>
            <person name="Zhang D."/>
            <person name="Wu Y."/>
            <person name="Sun Y."/>
            <person name="Mei J."/>
            <person name="Sun J."/>
            <person name="Sun Y."/>
        </authorList>
    </citation>
    <scope>NUCLEOTIDE SEQUENCE [LARGE SCALE GENOMIC DNA]</scope>
    <source>
        <strain evidence="2">cv. E1</strain>
        <tissue evidence="1">Leaf</tissue>
    </source>
</reference>
<keyword evidence="2" id="KW-1185">Reference proteome</keyword>
<dbReference type="AlphaFoldDB" id="A0A9D3WIH6"/>